<accession>A0A383EF11</accession>
<evidence type="ECO:0000256" key="1">
    <source>
        <dbReference type="SAM" id="MobiDB-lite"/>
    </source>
</evidence>
<dbReference type="EMBL" id="UINC01225111">
    <property type="protein sequence ID" value="SVE55023.1"/>
    <property type="molecule type" value="Genomic_DNA"/>
</dbReference>
<feature type="non-terminal residue" evidence="2">
    <location>
        <position position="1"/>
    </location>
</feature>
<feature type="compositionally biased region" description="Basic and acidic residues" evidence="1">
    <location>
        <begin position="1"/>
        <end position="12"/>
    </location>
</feature>
<feature type="non-terminal residue" evidence="2">
    <location>
        <position position="87"/>
    </location>
</feature>
<feature type="region of interest" description="Disordered" evidence="1">
    <location>
        <begin position="1"/>
        <end position="20"/>
    </location>
</feature>
<organism evidence="2">
    <name type="scientific">marine metagenome</name>
    <dbReference type="NCBI Taxonomy" id="408172"/>
    <lineage>
        <taxon>unclassified sequences</taxon>
        <taxon>metagenomes</taxon>
        <taxon>ecological metagenomes</taxon>
    </lineage>
</organism>
<dbReference type="AlphaFoldDB" id="A0A383EF11"/>
<reference evidence="2" key="1">
    <citation type="submission" date="2018-05" db="EMBL/GenBank/DDBJ databases">
        <authorList>
            <person name="Lanie J.A."/>
            <person name="Ng W.-L."/>
            <person name="Kazmierczak K.M."/>
            <person name="Andrzejewski T.M."/>
            <person name="Davidsen T.M."/>
            <person name="Wayne K.J."/>
            <person name="Tettelin H."/>
            <person name="Glass J.I."/>
            <person name="Rusch D."/>
            <person name="Podicherti R."/>
            <person name="Tsui H.-C.T."/>
            <person name="Winkler M.E."/>
        </authorList>
    </citation>
    <scope>NUCLEOTIDE SEQUENCE</scope>
</reference>
<gene>
    <name evidence="2" type="ORF">METZ01_LOCUS507877</name>
</gene>
<evidence type="ECO:0000313" key="2">
    <source>
        <dbReference type="EMBL" id="SVE55023.1"/>
    </source>
</evidence>
<name>A0A383EF11_9ZZZZ</name>
<protein>
    <submittedName>
        <fullName evidence="2">Uncharacterized protein</fullName>
    </submittedName>
</protein>
<sequence>RPRGHPCPDHRLHPPPPPPAFPFLRPEAAEARHRHGRRGPVLQRFSTFIQRQRPQHFSLPQRPQLSARILLCRGRLRFFLLLYNARV</sequence>
<proteinExistence type="predicted"/>